<dbReference type="PROSITE" id="PS51720">
    <property type="entry name" value="G_AIG1"/>
    <property type="match status" value="1"/>
</dbReference>
<evidence type="ECO:0000256" key="1">
    <source>
        <dbReference type="ARBA" id="ARBA00008535"/>
    </source>
</evidence>
<comment type="caution">
    <text evidence="5">The sequence shown here is derived from an EMBL/GenBank/DDBJ whole genome shotgun (WGS) entry which is preliminary data.</text>
</comment>
<dbReference type="FunFam" id="3.40.50.300:FF:000366">
    <property type="entry name" value="GTPase, IMAP family member 2"/>
    <property type="match status" value="1"/>
</dbReference>
<gene>
    <name evidence="5" type="ORF">AM593_00919</name>
</gene>
<evidence type="ECO:0000313" key="5">
    <source>
        <dbReference type="EMBL" id="OPL21429.1"/>
    </source>
</evidence>
<reference evidence="5 6" key="1">
    <citation type="journal article" date="2016" name="PLoS ONE">
        <title>A First Insight into the Genome of the Filter-Feeder Mussel Mytilus galloprovincialis.</title>
        <authorList>
            <person name="Murgarella M."/>
            <person name="Puiu D."/>
            <person name="Novoa B."/>
            <person name="Figueras A."/>
            <person name="Posada D."/>
            <person name="Canchaya C."/>
        </authorList>
    </citation>
    <scope>NUCLEOTIDE SEQUENCE [LARGE SCALE GENOMIC DNA]</scope>
    <source>
        <tissue evidence="5">Muscle</tissue>
    </source>
</reference>
<evidence type="ECO:0000256" key="2">
    <source>
        <dbReference type="ARBA" id="ARBA00022741"/>
    </source>
</evidence>
<sequence length="243" mass="27542">MIYGKEKEIRIIVIGKTGVGKSATANTIIGEDYFQSSRGALSVTKKCAKKHAQVYGRNLLVVDTPGIFDTETDPNILQNEIQKCINIGAPGPHAILFVISLTVRFTEEDNRALTTFLSYFGKEMLDHVTIVFTFADILEDHKTTLEKFLENSPRKLKELVDYCGGRIIAFNNNLKKEERKPQFEFRKEVLDLRQKVRDQSDIIQSINQTPETKSHTDEEIVNEPQAITHQIKGMESEISKGEL</sequence>
<keyword evidence="6" id="KW-1185">Reference proteome</keyword>
<dbReference type="EMBL" id="KV591791">
    <property type="protein sequence ID" value="OPL21429.1"/>
    <property type="molecule type" value="Genomic_DNA"/>
</dbReference>
<evidence type="ECO:0000313" key="6">
    <source>
        <dbReference type="Proteomes" id="UP000266721"/>
    </source>
</evidence>
<dbReference type="AlphaFoldDB" id="A0A3L5TQI2"/>
<dbReference type="PANTHER" id="PTHR10903">
    <property type="entry name" value="GTPASE, IMAP FAMILY MEMBER-RELATED"/>
    <property type="match status" value="1"/>
</dbReference>
<organism evidence="5 6">
    <name type="scientific">Mytilus galloprovincialis</name>
    <name type="common">Mediterranean mussel</name>
    <dbReference type="NCBI Taxonomy" id="29158"/>
    <lineage>
        <taxon>Eukaryota</taxon>
        <taxon>Metazoa</taxon>
        <taxon>Spiralia</taxon>
        <taxon>Lophotrochozoa</taxon>
        <taxon>Mollusca</taxon>
        <taxon>Bivalvia</taxon>
        <taxon>Autobranchia</taxon>
        <taxon>Pteriomorphia</taxon>
        <taxon>Mytilida</taxon>
        <taxon>Mytiloidea</taxon>
        <taxon>Mytilidae</taxon>
        <taxon>Mytilinae</taxon>
        <taxon>Mytilus</taxon>
    </lineage>
</organism>
<dbReference type="PANTHER" id="PTHR10903:SF184">
    <property type="entry name" value="GTP-BINDING PROTEIN A"/>
    <property type="match status" value="1"/>
</dbReference>
<keyword evidence="2" id="KW-0547">Nucleotide-binding</keyword>
<proteinExistence type="inferred from homology"/>
<dbReference type="Gene3D" id="3.40.50.300">
    <property type="entry name" value="P-loop containing nucleotide triphosphate hydrolases"/>
    <property type="match status" value="1"/>
</dbReference>
<dbReference type="InterPro" id="IPR006703">
    <property type="entry name" value="G_AIG1"/>
</dbReference>
<feature type="non-terminal residue" evidence="5">
    <location>
        <position position="1"/>
    </location>
</feature>
<accession>A0A3L5TQI2</accession>
<dbReference type="SMR" id="A0A3L5TQI2"/>
<dbReference type="Pfam" id="PF04548">
    <property type="entry name" value="AIG1"/>
    <property type="match status" value="1"/>
</dbReference>
<dbReference type="GO" id="GO:0005525">
    <property type="term" value="F:GTP binding"/>
    <property type="evidence" value="ECO:0007669"/>
    <property type="project" value="UniProtKB-KW"/>
</dbReference>
<evidence type="ECO:0000259" key="4">
    <source>
        <dbReference type="PROSITE" id="PS51720"/>
    </source>
</evidence>
<dbReference type="InterPro" id="IPR045058">
    <property type="entry name" value="GIMA/IAN/Toc"/>
</dbReference>
<protein>
    <recommendedName>
        <fullName evidence="4">AIG1-type G domain-containing protein</fullName>
    </recommendedName>
</protein>
<name>A0A3L5TQI2_MYTGA</name>
<dbReference type="Proteomes" id="UP000266721">
    <property type="component" value="Unassembled WGS sequence"/>
</dbReference>
<dbReference type="InterPro" id="IPR027417">
    <property type="entry name" value="P-loop_NTPase"/>
</dbReference>
<dbReference type="SUPFAM" id="SSF52540">
    <property type="entry name" value="P-loop containing nucleoside triphosphate hydrolases"/>
    <property type="match status" value="1"/>
</dbReference>
<keyword evidence="3" id="KW-0342">GTP-binding</keyword>
<feature type="domain" description="AIG1-type G" evidence="4">
    <location>
        <begin position="6"/>
        <end position="224"/>
    </location>
</feature>
<evidence type="ECO:0000256" key="3">
    <source>
        <dbReference type="ARBA" id="ARBA00023134"/>
    </source>
</evidence>
<comment type="similarity">
    <text evidence="1">Belongs to the TRAFAC class TrmE-Era-EngA-EngB-Septin-like GTPase superfamily. AIG1/Toc34/Toc159-like paraseptin GTPase family. IAN subfamily.</text>
</comment>